<sequence>MLSAVEASLPLANSLYGNEAVQMLRLRLCMTNGLWLTSLTIWFTTPSCYIYTPSQTEKARLKSMDSSRAFSYSIYLLAKSYFASIRLIA</sequence>
<reference evidence="1 2" key="1">
    <citation type="submission" date="2020-08" db="EMBL/GenBank/DDBJ databases">
        <title>Genomic Encyclopedia of Type Strains, Phase IV (KMG-IV): sequencing the most valuable type-strain genomes for metagenomic binning, comparative biology and taxonomic classification.</title>
        <authorList>
            <person name="Goeker M."/>
        </authorList>
    </citation>
    <scope>NUCLEOTIDE SEQUENCE [LARGE SCALE GENOMIC DNA]</scope>
    <source>
        <strain evidence="1 2">DSM 26718</strain>
    </source>
</reference>
<proteinExistence type="predicted"/>
<dbReference type="AlphaFoldDB" id="A0A7W9T3A4"/>
<evidence type="ECO:0000313" key="2">
    <source>
        <dbReference type="Proteomes" id="UP000532746"/>
    </source>
</evidence>
<dbReference type="EMBL" id="JACHGG010000003">
    <property type="protein sequence ID" value="MBB6059943.1"/>
    <property type="molecule type" value="Genomic_DNA"/>
</dbReference>
<gene>
    <name evidence="1" type="ORF">HNQ93_002803</name>
</gene>
<keyword evidence="2" id="KW-1185">Reference proteome</keyword>
<dbReference type="Proteomes" id="UP000532746">
    <property type="component" value="Unassembled WGS sequence"/>
</dbReference>
<comment type="caution">
    <text evidence="1">The sequence shown here is derived from an EMBL/GenBank/DDBJ whole genome shotgun (WGS) entry which is preliminary data.</text>
</comment>
<accession>A0A7W9T3A4</accession>
<organism evidence="1 2">
    <name type="scientific">Hymenobacter luteus</name>
    <dbReference type="NCBI Taxonomy" id="1411122"/>
    <lineage>
        <taxon>Bacteria</taxon>
        <taxon>Pseudomonadati</taxon>
        <taxon>Bacteroidota</taxon>
        <taxon>Cytophagia</taxon>
        <taxon>Cytophagales</taxon>
        <taxon>Hymenobacteraceae</taxon>
        <taxon>Hymenobacter</taxon>
    </lineage>
</organism>
<protein>
    <submittedName>
        <fullName evidence="1">Uncharacterized protein</fullName>
    </submittedName>
</protein>
<name>A0A7W9T3A4_9BACT</name>
<evidence type="ECO:0000313" key="1">
    <source>
        <dbReference type="EMBL" id="MBB6059943.1"/>
    </source>
</evidence>